<organism evidence="1 2">
    <name type="scientific">Trichonephila inaurata madagascariensis</name>
    <dbReference type="NCBI Taxonomy" id="2747483"/>
    <lineage>
        <taxon>Eukaryota</taxon>
        <taxon>Metazoa</taxon>
        <taxon>Ecdysozoa</taxon>
        <taxon>Arthropoda</taxon>
        <taxon>Chelicerata</taxon>
        <taxon>Arachnida</taxon>
        <taxon>Araneae</taxon>
        <taxon>Araneomorphae</taxon>
        <taxon>Entelegynae</taxon>
        <taxon>Araneoidea</taxon>
        <taxon>Nephilidae</taxon>
        <taxon>Trichonephila</taxon>
        <taxon>Trichonephila inaurata</taxon>
    </lineage>
</organism>
<protein>
    <submittedName>
        <fullName evidence="1">Uncharacterized protein</fullName>
    </submittedName>
</protein>
<dbReference type="AlphaFoldDB" id="A0A8X7BVW4"/>
<sequence>MDSSDRSSELDWASFGNLLRGESCVSVSPGESVAPMFAVEYLLTTTMSLRCPEVCFISNIMASTEHCRPITNALDY</sequence>
<evidence type="ECO:0000313" key="1">
    <source>
        <dbReference type="EMBL" id="GFY44567.1"/>
    </source>
</evidence>
<reference evidence="1" key="1">
    <citation type="submission" date="2020-08" db="EMBL/GenBank/DDBJ databases">
        <title>Multicomponent nature underlies the extraordinary mechanical properties of spider dragline silk.</title>
        <authorList>
            <person name="Kono N."/>
            <person name="Nakamura H."/>
            <person name="Mori M."/>
            <person name="Yoshida Y."/>
            <person name="Ohtoshi R."/>
            <person name="Malay A.D."/>
            <person name="Moran D.A.P."/>
            <person name="Tomita M."/>
            <person name="Numata K."/>
            <person name="Arakawa K."/>
        </authorList>
    </citation>
    <scope>NUCLEOTIDE SEQUENCE</scope>
</reference>
<evidence type="ECO:0000313" key="2">
    <source>
        <dbReference type="Proteomes" id="UP000886998"/>
    </source>
</evidence>
<keyword evidence="2" id="KW-1185">Reference proteome</keyword>
<dbReference type="Proteomes" id="UP000886998">
    <property type="component" value="Unassembled WGS sequence"/>
</dbReference>
<name>A0A8X7BVW4_9ARAC</name>
<accession>A0A8X7BVW4</accession>
<comment type="caution">
    <text evidence="1">The sequence shown here is derived from an EMBL/GenBank/DDBJ whole genome shotgun (WGS) entry which is preliminary data.</text>
</comment>
<proteinExistence type="predicted"/>
<dbReference type="EMBL" id="BMAV01004288">
    <property type="protein sequence ID" value="GFY44567.1"/>
    <property type="molecule type" value="Genomic_DNA"/>
</dbReference>
<gene>
    <name evidence="1" type="ORF">TNIN_306911</name>
</gene>